<gene>
    <name evidence="20" type="primary">8236084</name>
    <name evidence="19" type="ORF">Phum_PHUM319290</name>
</gene>
<keyword evidence="9" id="KW-0805">Transcription regulation</keyword>
<dbReference type="PROSITE" id="PS51192">
    <property type="entry name" value="HELICASE_ATP_BIND_1"/>
    <property type="match status" value="1"/>
</dbReference>
<keyword evidence="21" id="KW-1185">Reference proteome</keyword>
<dbReference type="CDD" id="cd18793">
    <property type="entry name" value="SF2_C_SNF"/>
    <property type="match status" value="1"/>
</dbReference>
<reference evidence="20" key="3">
    <citation type="submission" date="2021-02" db="UniProtKB">
        <authorList>
            <consortium name="EnsemblMetazoa"/>
        </authorList>
    </citation>
    <scope>IDENTIFICATION</scope>
    <source>
        <strain evidence="20">USDA</strain>
    </source>
</reference>
<evidence type="ECO:0000256" key="10">
    <source>
        <dbReference type="ARBA" id="ARBA00023125"/>
    </source>
</evidence>
<evidence type="ECO:0000256" key="5">
    <source>
        <dbReference type="ARBA" id="ARBA00022801"/>
    </source>
</evidence>
<evidence type="ECO:0000256" key="14">
    <source>
        <dbReference type="SAM" id="MobiDB-lite"/>
    </source>
</evidence>
<dbReference type="Pfam" id="PF00176">
    <property type="entry name" value="SNF2-rel_dom"/>
    <property type="match status" value="1"/>
</dbReference>
<dbReference type="InterPro" id="IPR027417">
    <property type="entry name" value="P-loop_NTPase"/>
</dbReference>
<dbReference type="EnsemblMetazoa" id="PHUM319290-RA">
    <property type="protein sequence ID" value="PHUM319290-PA"/>
    <property type="gene ID" value="PHUM319290"/>
</dbReference>
<feature type="compositionally biased region" description="Basic and acidic residues" evidence="14">
    <location>
        <begin position="711"/>
        <end position="724"/>
    </location>
</feature>
<organism>
    <name type="scientific">Pediculus humanus subsp. corporis</name>
    <name type="common">Body louse</name>
    <dbReference type="NCBI Taxonomy" id="121224"/>
    <lineage>
        <taxon>Eukaryota</taxon>
        <taxon>Metazoa</taxon>
        <taxon>Ecdysozoa</taxon>
        <taxon>Arthropoda</taxon>
        <taxon>Hexapoda</taxon>
        <taxon>Insecta</taxon>
        <taxon>Pterygota</taxon>
        <taxon>Neoptera</taxon>
        <taxon>Paraneoptera</taxon>
        <taxon>Psocodea</taxon>
        <taxon>Troctomorpha</taxon>
        <taxon>Phthiraptera</taxon>
        <taxon>Anoplura</taxon>
        <taxon>Pediculidae</taxon>
        <taxon>Pediculus</taxon>
    </lineage>
</organism>
<dbReference type="GO" id="GO:0005524">
    <property type="term" value="F:ATP binding"/>
    <property type="evidence" value="ECO:0007669"/>
    <property type="project" value="UniProtKB-KW"/>
</dbReference>
<feature type="domain" description="Myb-like" evidence="15">
    <location>
        <begin position="2030"/>
        <end position="2091"/>
    </location>
</feature>
<comment type="similarity">
    <text evidence="2">Belongs to the SNF2/RAD54 helicase family. SWR1 subfamily.</text>
</comment>
<dbReference type="PROSITE" id="PS50090">
    <property type="entry name" value="MYB_LIKE"/>
    <property type="match status" value="1"/>
</dbReference>
<dbReference type="GO" id="GO:0004674">
    <property type="term" value="F:protein serine/threonine kinase activity"/>
    <property type="evidence" value="ECO:0007669"/>
    <property type="project" value="UniProtKB-EC"/>
</dbReference>
<evidence type="ECO:0000313" key="19">
    <source>
        <dbReference type="EMBL" id="EEB14709.1"/>
    </source>
</evidence>
<evidence type="ECO:0000256" key="4">
    <source>
        <dbReference type="ARBA" id="ARBA00022741"/>
    </source>
</evidence>
<dbReference type="GeneID" id="8236084"/>
<dbReference type="CDD" id="cd18003">
    <property type="entry name" value="DEXQc_SRCAP"/>
    <property type="match status" value="1"/>
</dbReference>
<dbReference type="GO" id="GO:0003677">
    <property type="term" value="F:DNA binding"/>
    <property type="evidence" value="ECO:0007669"/>
    <property type="project" value="UniProtKB-KW"/>
</dbReference>
<feature type="domain" description="Helicase C-terminal" evidence="17">
    <location>
        <begin position="1546"/>
        <end position="1696"/>
    </location>
</feature>
<dbReference type="KEGG" id="phu:Phum_PHUM319290"/>
<reference evidence="19" key="2">
    <citation type="submission" date="2007-04" db="EMBL/GenBank/DDBJ databases">
        <title>The genome of the human body louse.</title>
        <authorList>
            <consortium name="The Human Body Louse Genome Consortium"/>
            <person name="Kirkness E."/>
            <person name="Walenz B."/>
            <person name="Hass B."/>
            <person name="Bruggner R."/>
            <person name="Strausberg R."/>
        </authorList>
    </citation>
    <scope>NUCLEOTIDE SEQUENCE</scope>
    <source>
        <strain evidence="19">USDA</strain>
    </source>
</reference>
<dbReference type="GO" id="GO:0004386">
    <property type="term" value="F:helicase activity"/>
    <property type="evidence" value="ECO:0007669"/>
    <property type="project" value="UniProtKB-KW"/>
</dbReference>
<evidence type="ECO:0000256" key="6">
    <source>
        <dbReference type="ARBA" id="ARBA00022806"/>
    </source>
</evidence>
<evidence type="ECO:0000256" key="11">
    <source>
        <dbReference type="ARBA" id="ARBA00023163"/>
    </source>
</evidence>
<feature type="domain" description="Helicase ATP-binding" evidence="16">
    <location>
        <begin position="773"/>
        <end position="938"/>
    </location>
</feature>
<feature type="region of interest" description="Disordered" evidence="14">
    <location>
        <begin position="505"/>
        <end position="648"/>
    </location>
</feature>
<dbReference type="InParanoid" id="E0VMV3"/>
<evidence type="ECO:0000256" key="7">
    <source>
        <dbReference type="ARBA" id="ARBA00022840"/>
    </source>
</evidence>
<dbReference type="Gene3D" id="3.40.50.10810">
    <property type="entry name" value="Tandem AAA-ATPase domain"/>
    <property type="match status" value="1"/>
</dbReference>
<evidence type="ECO:0000256" key="12">
    <source>
        <dbReference type="ARBA" id="ARBA00023242"/>
    </source>
</evidence>
<dbReference type="InterPro" id="IPR000330">
    <property type="entry name" value="SNF2_N"/>
</dbReference>
<keyword evidence="3" id="KW-0597">Phosphoprotein</keyword>
<dbReference type="InterPro" id="IPR001005">
    <property type="entry name" value="SANT/Myb"/>
</dbReference>
<dbReference type="InterPro" id="IPR050520">
    <property type="entry name" value="INO80/SWR1_helicase"/>
</dbReference>
<dbReference type="InterPro" id="IPR001650">
    <property type="entry name" value="Helicase_C-like"/>
</dbReference>
<dbReference type="SMART" id="SM00573">
    <property type="entry name" value="HSA"/>
    <property type="match status" value="1"/>
</dbReference>
<evidence type="ECO:0000259" key="16">
    <source>
        <dbReference type="PROSITE" id="PS51192"/>
    </source>
</evidence>
<evidence type="ECO:0000256" key="13">
    <source>
        <dbReference type="SAM" id="Coils"/>
    </source>
</evidence>
<keyword evidence="6 19" id="KW-0347">Helicase</keyword>
<dbReference type="GO" id="GO:0006338">
    <property type="term" value="P:chromatin remodeling"/>
    <property type="evidence" value="ECO:0007669"/>
    <property type="project" value="UniProtKB-ARBA"/>
</dbReference>
<feature type="compositionally biased region" description="Acidic residues" evidence="14">
    <location>
        <begin position="691"/>
        <end position="700"/>
    </location>
</feature>
<feature type="compositionally biased region" description="Basic and acidic residues" evidence="14">
    <location>
        <begin position="563"/>
        <end position="593"/>
    </location>
</feature>
<accession>E0VMV3</accession>
<dbReference type="PANTHER" id="PTHR45685">
    <property type="entry name" value="HELICASE SRCAP-RELATED"/>
    <property type="match status" value="1"/>
</dbReference>
<keyword evidence="19" id="KW-0808">Transferase</keyword>
<evidence type="ECO:0000256" key="9">
    <source>
        <dbReference type="ARBA" id="ARBA00023015"/>
    </source>
</evidence>
<dbReference type="Gene3D" id="1.20.120.850">
    <property type="entry name" value="SWI2/SNF2 ATPases, N-terminal domain"/>
    <property type="match status" value="1"/>
</dbReference>
<feature type="compositionally biased region" description="Basic and acidic residues" evidence="14">
    <location>
        <begin position="629"/>
        <end position="642"/>
    </location>
</feature>
<comment type="subcellular location">
    <subcellularLocation>
        <location evidence="1">Nucleus</location>
    </subcellularLocation>
</comment>
<keyword evidence="7" id="KW-0067">ATP-binding</keyword>
<name>E0VMV3_PEDHC</name>
<feature type="region of interest" description="Disordered" evidence="14">
    <location>
        <begin position="267"/>
        <end position="316"/>
    </location>
</feature>
<dbReference type="Pfam" id="PF07529">
    <property type="entry name" value="HSA"/>
    <property type="match status" value="1"/>
</dbReference>
<protein>
    <submittedName>
        <fullName evidence="19 20">Helicase, putative</fullName>
        <ecNumber evidence="19">2.7.11.1</ecNumber>
    </submittedName>
</protein>
<keyword evidence="11" id="KW-0804">Transcription</keyword>
<evidence type="ECO:0000256" key="3">
    <source>
        <dbReference type="ARBA" id="ARBA00022553"/>
    </source>
</evidence>
<dbReference type="GO" id="GO:0010468">
    <property type="term" value="P:regulation of gene expression"/>
    <property type="evidence" value="ECO:0007669"/>
    <property type="project" value="UniProtKB-ARBA"/>
</dbReference>
<proteinExistence type="inferred from homology"/>
<evidence type="ECO:0000256" key="2">
    <source>
        <dbReference type="ARBA" id="ARBA00009220"/>
    </source>
</evidence>
<dbReference type="GO" id="GO:0000812">
    <property type="term" value="C:Swr1 complex"/>
    <property type="evidence" value="ECO:0007669"/>
    <property type="project" value="TreeGrafter"/>
</dbReference>
<dbReference type="EMBL" id="AAZO01003709">
    <property type="status" value="NOT_ANNOTATED_CDS"/>
    <property type="molecule type" value="Genomic_DNA"/>
</dbReference>
<dbReference type="Pfam" id="PF00271">
    <property type="entry name" value="Helicase_C"/>
    <property type="match status" value="1"/>
</dbReference>
<dbReference type="OrthoDB" id="372624at2759"/>
<dbReference type="SUPFAM" id="SSF52540">
    <property type="entry name" value="P-loop containing nucleoside triphosphate hydrolases"/>
    <property type="match status" value="2"/>
</dbReference>
<dbReference type="GO" id="GO:0010557">
    <property type="term" value="P:positive regulation of macromolecule biosynthetic process"/>
    <property type="evidence" value="ECO:0007669"/>
    <property type="project" value="UniProtKB-ARBA"/>
</dbReference>
<feature type="compositionally biased region" description="Polar residues" evidence="14">
    <location>
        <begin position="509"/>
        <end position="528"/>
    </location>
</feature>
<dbReference type="PROSITE" id="PS51204">
    <property type="entry name" value="HSA"/>
    <property type="match status" value="1"/>
</dbReference>
<dbReference type="FunFam" id="1.20.120.850:FF:000012">
    <property type="entry name" value="protein PHOTOPERIOD-INDEPENDENT EARLY FLOWERING 1 isoform X3"/>
    <property type="match status" value="1"/>
</dbReference>
<dbReference type="EC" id="2.7.11.1" evidence="19"/>
<feature type="compositionally biased region" description="Polar residues" evidence="14">
    <location>
        <begin position="665"/>
        <end position="675"/>
    </location>
</feature>
<evidence type="ECO:0000259" key="15">
    <source>
        <dbReference type="PROSITE" id="PS50090"/>
    </source>
</evidence>
<dbReference type="PANTHER" id="PTHR45685:SF1">
    <property type="entry name" value="HELICASE SRCAP"/>
    <property type="match status" value="1"/>
</dbReference>
<dbReference type="SMART" id="SM00487">
    <property type="entry name" value="DEXDc"/>
    <property type="match status" value="1"/>
</dbReference>
<feature type="compositionally biased region" description="Basic and acidic residues" evidence="14">
    <location>
        <begin position="608"/>
        <end position="619"/>
    </location>
</feature>
<reference evidence="19" key="1">
    <citation type="submission" date="2007-04" db="EMBL/GenBank/DDBJ databases">
        <title>Annotation of Pediculus humanus corporis strain USDA.</title>
        <authorList>
            <person name="Kirkness E."/>
            <person name="Hannick L."/>
            <person name="Hass B."/>
            <person name="Bruggner R."/>
            <person name="Lawson D."/>
            <person name="Bidwell S."/>
            <person name="Joardar V."/>
            <person name="Caler E."/>
            <person name="Walenz B."/>
            <person name="Inman J."/>
            <person name="Schobel S."/>
            <person name="Galinsky K."/>
            <person name="Amedeo P."/>
            <person name="Strausberg R."/>
        </authorList>
    </citation>
    <scope>NUCLEOTIDE SEQUENCE</scope>
    <source>
        <strain evidence="19">USDA</strain>
    </source>
</reference>
<dbReference type="InterPro" id="IPR049730">
    <property type="entry name" value="SNF2/RAD54-like_C"/>
</dbReference>
<dbReference type="InterPro" id="IPR038718">
    <property type="entry name" value="SNF2-like_sf"/>
</dbReference>
<keyword evidence="4" id="KW-0547">Nucleotide-binding</keyword>
<evidence type="ECO:0000313" key="20">
    <source>
        <dbReference type="EnsemblMetazoa" id="PHUM319290-PA"/>
    </source>
</evidence>
<dbReference type="STRING" id="121224.E0VMV3"/>
<dbReference type="GO" id="GO:0016887">
    <property type="term" value="F:ATP hydrolysis activity"/>
    <property type="evidence" value="ECO:0007669"/>
    <property type="project" value="TreeGrafter"/>
</dbReference>
<dbReference type="InterPro" id="IPR014001">
    <property type="entry name" value="Helicase_ATP-bd"/>
</dbReference>
<keyword evidence="12" id="KW-0539">Nucleus</keyword>
<keyword evidence="13" id="KW-0175">Coiled coil</keyword>
<dbReference type="eggNOG" id="KOG0391">
    <property type="taxonomic scope" value="Eukaryota"/>
</dbReference>
<feature type="region of interest" description="Disordered" evidence="14">
    <location>
        <begin position="1951"/>
        <end position="1981"/>
    </location>
</feature>
<dbReference type="RefSeq" id="XP_002427447.1">
    <property type="nucleotide sequence ID" value="XM_002427402.1"/>
</dbReference>
<feature type="compositionally biased region" description="Polar residues" evidence="14">
    <location>
        <begin position="597"/>
        <end position="607"/>
    </location>
</feature>
<sequence length="2228" mass="253040">MSDPTSGSGSQVGLPSQQLNVATSSAVHFQHVLSTGNQNLNLLSTNGQQFVITSPVNVIPTTTSSSNVQQSGVARIVNITPTQRVVSRSLQISNSNNDGRVSIVAISPTSAGSQVRAAAHPTLVTSLASPIKQSQRVNSTAGSPSLNLMPSNQANHLAQNVKSRKRPKLYENLDNNFFNDGNGGAKRRILEYNSVKLNQCLTKYAECVAELFFLEADGNIIDFPTWKSKRQSTQQFQNFLQSNKLDLDDEEEDLSAALSLPEYESEVKQTSSAVAPSQTSTSSHIQVLQQQPQGGSDNSASNRISSNEKRSPTKQLNKLIVNPLARQHTRQHSISAVYETSLGSQEQIVEKAKQEAYVVQRVSELQKEGLWSEKRLPKVQEPPRNKAHWDYLLEEMVWLAADFAQERKWKKANAKKCAKMVQKYFQDKAIMQKKEEKSQELKLRKLANFMAKEVKNFWANVNKLVEYKQTTRLEEKRKKALDQHLSFIVDQTEKYSSWLAESMNKGGVDTSNKTSTNCSRVTSPIHKSSGSDDDFEPNTCSEDDEETIDKEEGEASQPNNADEIERLKQESELPLEDLLKDLPEDYWNNRDSIDPGGTSNNEETQSNKSEDFIMDTDKETTDDEETLEEQERVEGKLDHSQELAELEADNNMDLEELLAKYSGSAAPSSTDQSLVEQDPDSSSESCSNESSQEDENEEDDVGLKSLIDDESEKKESEGSNEKANKEINDVAAIAESLQPTGNTLLTTSVVTPIPFLLKHVLREYQHIGLDWLVTMFERKLNGILADEMGLGKTIQTIALLAHLACEKGNWGPHLIIVPTSVMLNWEMELKKWCPAFKILTYYGSQKERKHKRAGWTKPNAFHVCITSYKLVIQDHQSFRRKKWKYLILDEAQNIKNFKSQRWQLLLNFQTQRRLLLTGTPLQNNLMELWSLMHFLMPNMFQSHREFKEWFSNPVTGMIEGNSEYNENIIKRLHKVLRPFLLRRLKTEVEKQLPKKYEHVVMCRLSKRQRYLYDDFMSRAKTKETLASGNLLSVINVLMQLRKVCNHPNLFEVRPIISPFQMDKIVFHTASLVLKALEYDTFKHVDLSFLNLLFVNLEKTTAYVSYRIKKIKTTRKLIEEIDTAPDDPPRCPPAKIKITVRNIEKKVYVNPVSSENKNLGLSTLPTARVGTSPIIKSLPVSSANSQGLSLRLSGSHLQLVGKGNEGKTITNQNDSGQRGGLPVQLVQTSTGRQIYFPLQSQAGSNTVIAGNGQRLTLTKTSTADVKLVNSNLNSSNSNNCSVSKPVNWTPTVNQATQGNAVNGTTTVTTTTVVTTTKTSSAISKPLSSPIVQSFSHISSDYLSTSQPEVVIKGNEVVEERNKFDCEEEEEDMSIFHLPHIEEKLKTRRREKLELIGQINDYRCEAYPLYGSDLITSVRIMDFSKAATDNWLCSGFMHCFNVHKTHNCYWNQTQYLKAAVKSPEDLMVDLKDVLNRFVFYVPSVAAPQIQLHVSHPSPGVHWRRKRDELTLRSELSSRCDLLHPIASSMCTQFPDPRLIQYDCGKLQVLDKLLRKLKMNHHKVLLFTQMTRMLDILEAFLNYHGHIYLRLDGTTKVDQRQVLMERFNGDKRIFCFILSTRSGGIGVNLTGADTVIFYDSDWNPTMDAQAQDRCHRIGQTRDVHIYRLISEMTVEENILKKANQKRLLGDLAIEGGNFTTAYFKSSTIQDLFNVDVSETDAKRRMADVFAADKEKKSTEDNETPDQSTPPEEKAILGVLESALAAAEDESDVQAARTAKAEAAAELAEFDENIPIDDDAVHVETEISKAEMEVNLLVEQLTPIERYAMRFVEENEAAWSAEQLAAAEAQIEQQKREWELGRLQALKAEEERRLQEEELDEDLLTYSREDSTNQVWLDQRTMELMPMWCPPTPPQEENDVYLDQTMCFLYESQTMSDTQLPPVYVKKELKRVRSTDASPGIEGKRAIKMHRKDDSPGSAPRSLFDHPSSALQKMRRDMKMQKYRNLVRPPVQIHGQKPSLNSKPLVENDNLPEWTVHEDWALLQSIEKLQELPLNLVILKPGHIPNWDMVADMVNMISSIYRSPAHCRNRYETVIVPREEGKLQDSKKQKKTKSIYKMPVTKSNRPVRTCQLYMQDNNASFTEVYHQRFNNIRVLSYKRSPTLKQVLVNPTMKNPKHTDVLTDSGITYEAPVNPIEIATRRAERIAKEKQKTMQALQTTNVIIFTFFFRNCY</sequence>
<feature type="region of interest" description="Disordered" evidence="14">
    <location>
        <begin position="662"/>
        <end position="724"/>
    </location>
</feature>
<evidence type="ECO:0000313" key="21">
    <source>
        <dbReference type="Proteomes" id="UP000009046"/>
    </source>
</evidence>
<dbReference type="OMA" id="YGEDCRG"/>
<dbReference type="InterPro" id="IPR014012">
    <property type="entry name" value="HSA_dom"/>
</dbReference>
<dbReference type="CTD" id="8236084"/>
<dbReference type="VEuPathDB" id="VectorBase:PHUM319290"/>
<dbReference type="PROSITE" id="PS51194">
    <property type="entry name" value="HELICASE_CTER"/>
    <property type="match status" value="1"/>
</dbReference>
<feature type="compositionally biased region" description="Polar residues" evidence="14">
    <location>
        <begin position="268"/>
        <end position="305"/>
    </location>
</feature>
<dbReference type="EMBL" id="DS235327">
    <property type="protein sequence ID" value="EEB14709.1"/>
    <property type="molecule type" value="Genomic_DNA"/>
</dbReference>
<evidence type="ECO:0000259" key="17">
    <source>
        <dbReference type="PROSITE" id="PS51194"/>
    </source>
</evidence>
<dbReference type="Proteomes" id="UP000009046">
    <property type="component" value="Unassembled WGS sequence"/>
</dbReference>
<evidence type="ECO:0000256" key="8">
    <source>
        <dbReference type="ARBA" id="ARBA00022853"/>
    </source>
</evidence>
<keyword evidence="8" id="KW-0156">Chromatin regulator</keyword>
<evidence type="ECO:0000259" key="18">
    <source>
        <dbReference type="PROSITE" id="PS51204"/>
    </source>
</evidence>
<keyword evidence="10" id="KW-0238">DNA-binding</keyword>
<feature type="coiled-coil region" evidence="13">
    <location>
        <begin position="1833"/>
        <end position="1876"/>
    </location>
</feature>
<feature type="compositionally biased region" description="Basic and acidic residues" evidence="14">
    <location>
        <begin position="1726"/>
        <end position="1736"/>
    </location>
</feature>
<dbReference type="SMART" id="SM00490">
    <property type="entry name" value="HELICc"/>
    <property type="match status" value="1"/>
</dbReference>
<feature type="region of interest" description="Disordered" evidence="14">
    <location>
        <begin position="1726"/>
        <end position="1748"/>
    </location>
</feature>
<feature type="compositionally biased region" description="Acidic residues" evidence="14">
    <location>
        <begin position="531"/>
        <end position="554"/>
    </location>
</feature>
<feature type="compositionally biased region" description="Low complexity" evidence="14">
    <location>
        <begin position="680"/>
        <end position="690"/>
    </location>
</feature>
<keyword evidence="5" id="KW-0378">Hydrolase</keyword>
<feature type="domain" description="HSA" evidence="18">
    <location>
        <begin position="376"/>
        <end position="448"/>
    </location>
</feature>
<dbReference type="Gene3D" id="3.40.50.300">
    <property type="entry name" value="P-loop containing nucleotide triphosphate hydrolases"/>
    <property type="match status" value="1"/>
</dbReference>
<dbReference type="GO" id="GO:0042393">
    <property type="term" value="F:histone binding"/>
    <property type="evidence" value="ECO:0007669"/>
    <property type="project" value="TreeGrafter"/>
</dbReference>
<dbReference type="FunFam" id="3.40.50.300:FF:000529">
    <property type="entry name" value="helicase SRCAP isoform X1"/>
    <property type="match status" value="1"/>
</dbReference>
<dbReference type="HOGENOM" id="CLU_000315_9_2_1"/>
<dbReference type="FunCoup" id="E0VMV3">
    <property type="interactions" value="1782"/>
</dbReference>
<dbReference type="FunFam" id="3.40.50.10810:FF:000005">
    <property type="entry name" value="Photoperiod-independent early flowering 1"/>
    <property type="match status" value="1"/>
</dbReference>
<evidence type="ECO:0000256" key="1">
    <source>
        <dbReference type="ARBA" id="ARBA00004123"/>
    </source>
</evidence>